<sequence>MASWPGLFMITGVWLELMSFGWIIRFEEGG</sequence>
<feature type="transmembrane region" description="Helical" evidence="1">
    <location>
        <begin position="6"/>
        <end position="24"/>
    </location>
</feature>
<organism evidence="2 3">
    <name type="scientific">Corchorus olitorius</name>
    <dbReference type="NCBI Taxonomy" id="93759"/>
    <lineage>
        <taxon>Eukaryota</taxon>
        <taxon>Viridiplantae</taxon>
        <taxon>Streptophyta</taxon>
        <taxon>Embryophyta</taxon>
        <taxon>Tracheophyta</taxon>
        <taxon>Spermatophyta</taxon>
        <taxon>Magnoliopsida</taxon>
        <taxon>eudicotyledons</taxon>
        <taxon>Gunneridae</taxon>
        <taxon>Pentapetalae</taxon>
        <taxon>rosids</taxon>
        <taxon>malvids</taxon>
        <taxon>Malvales</taxon>
        <taxon>Malvaceae</taxon>
        <taxon>Grewioideae</taxon>
        <taxon>Apeibeae</taxon>
        <taxon>Corchorus</taxon>
    </lineage>
</organism>
<dbReference type="Proteomes" id="UP000187203">
    <property type="component" value="Unassembled WGS sequence"/>
</dbReference>
<accession>A0A1R3GA64</accession>
<keyword evidence="1" id="KW-0812">Transmembrane</keyword>
<evidence type="ECO:0000256" key="1">
    <source>
        <dbReference type="SAM" id="Phobius"/>
    </source>
</evidence>
<reference evidence="3" key="1">
    <citation type="submission" date="2013-09" db="EMBL/GenBank/DDBJ databases">
        <title>Corchorus olitorius genome sequencing.</title>
        <authorList>
            <person name="Alam M."/>
            <person name="Haque M.S."/>
            <person name="Islam M.S."/>
            <person name="Emdad E.M."/>
            <person name="Islam M.M."/>
            <person name="Ahmed B."/>
            <person name="Halim A."/>
            <person name="Hossen Q.M.M."/>
            <person name="Hossain M.Z."/>
            <person name="Ahmed R."/>
            <person name="Khan M.M."/>
            <person name="Islam R."/>
            <person name="Rashid M.M."/>
            <person name="Khan S.A."/>
            <person name="Rahman M.S."/>
            <person name="Alam M."/>
            <person name="Yahiya A.S."/>
            <person name="Khan M.S."/>
            <person name="Azam M.S."/>
            <person name="Haque T."/>
            <person name="Lashkar M.Z.H."/>
            <person name="Akhand A.I."/>
            <person name="Morshed G."/>
            <person name="Roy S."/>
            <person name="Uddin K.S."/>
            <person name="Rabeya T."/>
            <person name="Hossain A.S."/>
            <person name="Chowdhury A."/>
            <person name="Snigdha A.R."/>
            <person name="Mortoza M.S."/>
            <person name="Matin S.A."/>
            <person name="Hoque S.M.E."/>
            <person name="Islam M.K."/>
            <person name="Roy D.K."/>
            <person name="Haider R."/>
            <person name="Moosa M.M."/>
            <person name="Elias S.M."/>
            <person name="Hasan A.M."/>
            <person name="Jahan S."/>
            <person name="Shafiuddin M."/>
            <person name="Mahmood N."/>
            <person name="Shommy N.S."/>
        </authorList>
    </citation>
    <scope>NUCLEOTIDE SEQUENCE [LARGE SCALE GENOMIC DNA]</scope>
    <source>
        <strain evidence="3">cv. O-4</strain>
    </source>
</reference>
<evidence type="ECO:0000313" key="3">
    <source>
        <dbReference type="Proteomes" id="UP000187203"/>
    </source>
</evidence>
<dbReference type="EMBL" id="AWUE01023086">
    <property type="protein sequence ID" value="OMO54963.1"/>
    <property type="molecule type" value="Genomic_DNA"/>
</dbReference>
<keyword evidence="1" id="KW-1133">Transmembrane helix</keyword>
<protein>
    <submittedName>
        <fullName evidence="2">Uncharacterized protein</fullName>
    </submittedName>
</protein>
<name>A0A1R3GA64_9ROSI</name>
<proteinExistence type="predicted"/>
<dbReference type="AlphaFoldDB" id="A0A1R3GA64"/>
<keyword evidence="1" id="KW-0472">Membrane</keyword>
<gene>
    <name evidence="2" type="ORF">COLO4_36288</name>
</gene>
<evidence type="ECO:0000313" key="2">
    <source>
        <dbReference type="EMBL" id="OMO54963.1"/>
    </source>
</evidence>
<comment type="caution">
    <text evidence="2">The sequence shown here is derived from an EMBL/GenBank/DDBJ whole genome shotgun (WGS) entry which is preliminary data.</text>
</comment>
<keyword evidence="3" id="KW-1185">Reference proteome</keyword>